<dbReference type="AlphaFoldDB" id="A0AAV4VP44"/>
<evidence type="ECO:0000313" key="1">
    <source>
        <dbReference type="EMBL" id="GIY71966.1"/>
    </source>
</evidence>
<sequence length="107" mass="12287">MMDITRPHIPPPRPPPPFKGRQTIFSSWDPDPLTLHREIVNTKIFRNTVEIRYTQILACKEGRQLEPALPLPPPSQSEKQENRLIIRVLSLYIPSHRTQVLGCTSPS</sequence>
<dbReference type="Proteomes" id="UP001054837">
    <property type="component" value="Unassembled WGS sequence"/>
</dbReference>
<keyword evidence="2" id="KW-1185">Reference proteome</keyword>
<protein>
    <submittedName>
        <fullName evidence="1">Uncharacterized protein</fullName>
    </submittedName>
</protein>
<organism evidence="1 2">
    <name type="scientific">Caerostris darwini</name>
    <dbReference type="NCBI Taxonomy" id="1538125"/>
    <lineage>
        <taxon>Eukaryota</taxon>
        <taxon>Metazoa</taxon>
        <taxon>Ecdysozoa</taxon>
        <taxon>Arthropoda</taxon>
        <taxon>Chelicerata</taxon>
        <taxon>Arachnida</taxon>
        <taxon>Araneae</taxon>
        <taxon>Araneomorphae</taxon>
        <taxon>Entelegynae</taxon>
        <taxon>Araneoidea</taxon>
        <taxon>Araneidae</taxon>
        <taxon>Caerostris</taxon>
    </lineage>
</organism>
<gene>
    <name evidence="1" type="ORF">CDAR_47971</name>
</gene>
<proteinExistence type="predicted"/>
<dbReference type="EMBL" id="BPLQ01013417">
    <property type="protein sequence ID" value="GIY71966.1"/>
    <property type="molecule type" value="Genomic_DNA"/>
</dbReference>
<evidence type="ECO:0000313" key="2">
    <source>
        <dbReference type="Proteomes" id="UP001054837"/>
    </source>
</evidence>
<comment type="caution">
    <text evidence="1">The sequence shown here is derived from an EMBL/GenBank/DDBJ whole genome shotgun (WGS) entry which is preliminary data.</text>
</comment>
<name>A0AAV4VP44_9ARAC</name>
<reference evidence="1 2" key="1">
    <citation type="submission" date="2021-06" db="EMBL/GenBank/DDBJ databases">
        <title>Caerostris darwini draft genome.</title>
        <authorList>
            <person name="Kono N."/>
            <person name="Arakawa K."/>
        </authorList>
    </citation>
    <scope>NUCLEOTIDE SEQUENCE [LARGE SCALE GENOMIC DNA]</scope>
</reference>
<accession>A0AAV4VP44</accession>